<reference evidence="2 3" key="1">
    <citation type="journal article" date="2010" name="DNA Res.">
        <title>Genome sequence of Kitasatospora setae NBRC 14216T: an evolutionary snapshot of the family Streptomycetaceae.</title>
        <authorList>
            <person name="Ichikawa N."/>
            <person name="Oguchi A."/>
            <person name="Ikeda H."/>
            <person name="Ishikawa J."/>
            <person name="Kitani S."/>
            <person name="Watanabe Y."/>
            <person name="Nakamura S."/>
            <person name="Katano Y."/>
            <person name="Kishi E."/>
            <person name="Sasagawa M."/>
            <person name="Ankai A."/>
            <person name="Fukui S."/>
            <person name="Hashimoto Y."/>
            <person name="Kamata S."/>
            <person name="Otoguro M."/>
            <person name="Tanikawa S."/>
            <person name="Nihira T."/>
            <person name="Horinouchi S."/>
            <person name="Ohnishi Y."/>
            <person name="Hayakawa M."/>
            <person name="Kuzuyama T."/>
            <person name="Arisawa A."/>
            <person name="Nomoto F."/>
            <person name="Miura H."/>
            <person name="Takahashi Y."/>
            <person name="Fujita N."/>
        </authorList>
    </citation>
    <scope>NUCLEOTIDE SEQUENCE [LARGE SCALE GENOMIC DNA]</scope>
    <source>
        <strain evidence="3">ATCC 33774 / DSM 43861 / JCM 3304 / KCC A-0304 / NBRC 14216 / KM-6054</strain>
    </source>
</reference>
<feature type="transmembrane region" description="Helical" evidence="1">
    <location>
        <begin position="42"/>
        <end position="62"/>
    </location>
</feature>
<evidence type="ECO:0000313" key="3">
    <source>
        <dbReference type="Proteomes" id="UP000007076"/>
    </source>
</evidence>
<keyword evidence="1" id="KW-0812">Transmembrane</keyword>
<name>E4N6X8_KITSK</name>
<organism evidence="2 3">
    <name type="scientific">Kitasatospora setae (strain ATCC 33774 / DSM 43861 / JCM 3304 / KCC A-0304 / NBRC 14216 / KM-6054)</name>
    <name type="common">Streptomyces setae</name>
    <dbReference type="NCBI Taxonomy" id="452652"/>
    <lineage>
        <taxon>Bacteria</taxon>
        <taxon>Bacillati</taxon>
        <taxon>Actinomycetota</taxon>
        <taxon>Actinomycetes</taxon>
        <taxon>Kitasatosporales</taxon>
        <taxon>Streptomycetaceae</taxon>
        <taxon>Kitasatospora</taxon>
    </lineage>
</organism>
<evidence type="ECO:0000256" key="1">
    <source>
        <dbReference type="SAM" id="Phobius"/>
    </source>
</evidence>
<dbReference type="HOGENOM" id="CLU_1198497_0_0_11"/>
<accession>E4N6X8</accession>
<keyword evidence="1" id="KW-1133">Transmembrane helix</keyword>
<evidence type="ECO:0000313" key="2">
    <source>
        <dbReference type="EMBL" id="BAJ26959.1"/>
    </source>
</evidence>
<dbReference type="Proteomes" id="UP000007076">
    <property type="component" value="Chromosome"/>
</dbReference>
<keyword evidence="3" id="KW-1185">Reference proteome</keyword>
<dbReference type="PATRIC" id="fig|452652.3.peg.1121"/>
<proteinExistence type="predicted"/>
<dbReference type="AlphaFoldDB" id="E4N6X8"/>
<dbReference type="eggNOG" id="ENOG50320X8">
    <property type="taxonomic scope" value="Bacteria"/>
</dbReference>
<sequence length="231" mass="24540">MPDTEQEPQRTRSIDSLRSIWAAGGEPQPVPPWYRRISGRRVLVVAACLTAVSAGFLAISAVDSGAQRYRVVLPTDTAGLPRVADDQELAGLRLSYQRDNSRRYGRHAADVQGYGRPGATGLRESELLAVAMEGTVPDAARAATEMLGGYSPQGSSLSDGTPVTDMRTFEPGPLGGTLACAMIGKAGEQVAACSWADGSTLGHLVDRTGELSLDEMAVRTRDLRARTEQPA</sequence>
<protein>
    <submittedName>
        <fullName evidence="2">Uncharacterized protein</fullName>
    </submittedName>
</protein>
<dbReference type="RefSeq" id="WP_014134277.1">
    <property type="nucleotide sequence ID" value="NC_016109.1"/>
</dbReference>
<keyword evidence="1" id="KW-0472">Membrane</keyword>
<dbReference type="EMBL" id="AP010968">
    <property type="protein sequence ID" value="BAJ26959.1"/>
    <property type="molecule type" value="Genomic_DNA"/>
</dbReference>
<gene>
    <name evidence="2" type="ordered locus">KSE_11250</name>
</gene>
<dbReference type="KEGG" id="ksk:KSE_11250"/>